<accession>A0A6J6G3C7</accession>
<reference evidence="2" key="1">
    <citation type="submission" date="2020-05" db="EMBL/GenBank/DDBJ databases">
        <authorList>
            <person name="Chiriac C."/>
            <person name="Salcher M."/>
            <person name="Ghai R."/>
            <person name="Kavagutti S V."/>
        </authorList>
    </citation>
    <scope>NUCLEOTIDE SEQUENCE</scope>
</reference>
<evidence type="ECO:0000256" key="1">
    <source>
        <dbReference type="SAM" id="Phobius"/>
    </source>
</evidence>
<gene>
    <name evidence="2" type="ORF">UFOPK1788_00776</name>
</gene>
<feature type="transmembrane region" description="Helical" evidence="1">
    <location>
        <begin position="45"/>
        <end position="67"/>
    </location>
</feature>
<name>A0A6J6G3C7_9ZZZZ</name>
<feature type="transmembrane region" description="Helical" evidence="1">
    <location>
        <begin position="12"/>
        <end position="33"/>
    </location>
</feature>
<dbReference type="EMBL" id="CAEZUE010000095">
    <property type="protein sequence ID" value="CAB4595726.1"/>
    <property type="molecule type" value="Genomic_DNA"/>
</dbReference>
<sequence length="72" mass="8039">MATGRLWTRGFTIGFFLSSPIFLVGGLYFFLISGLTERSNPIGGLFAWIGLLLVLFPAGLILARVLWLRKKH</sequence>
<protein>
    <submittedName>
        <fullName evidence="2">Unannotated protein</fullName>
    </submittedName>
</protein>
<proteinExistence type="predicted"/>
<keyword evidence="1" id="KW-1133">Transmembrane helix</keyword>
<keyword evidence="1" id="KW-0812">Transmembrane</keyword>
<dbReference type="AlphaFoldDB" id="A0A6J6G3C7"/>
<evidence type="ECO:0000313" key="2">
    <source>
        <dbReference type="EMBL" id="CAB4595726.1"/>
    </source>
</evidence>
<organism evidence="2">
    <name type="scientific">freshwater metagenome</name>
    <dbReference type="NCBI Taxonomy" id="449393"/>
    <lineage>
        <taxon>unclassified sequences</taxon>
        <taxon>metagenomes</taxon>
        <taxon>ecological metagenomes</taxon>
    </lineage>
</organism>
<keyword evidence="1" id="KW-0472">Membrane</keyword>